<reference evidence="1 2" key="1">
    <citation type="submission" date="2024-09" db="EMBL/GenBank/DDBJ databases">
        <title>Rethinking Asexuality: The Enigmatic Case of Functional Sexual Genes in Lepraria (Stereocaulaceae).</title>
        <authorList>
            <person name="Doellman M."/>
            <person name="Sun Y."/>
            <person name="Barcenas-Pena A."/>
            <person name="Lumbsch H.T."/>
            <person name="Grewe F."/>
        </authorList>
    </citation>
    <scope>NUCLEOTIDE SEQUENCE [LARGE SCALE GENOMIC DNA]</scope>
    <source>
        <strain evidence="1 2">Mercado 3170</strain>
    </source>
</reference>
<keyword evidence="2" id="KW-1185">Reference proteome</keyword>
<name>A0ABR4AFR4_9LECA</name>
<evidence type="ECO:0000313" key="2">
    <source>
        <dbReference type="Proteomes" id="UP001590950"/>
    </source>
</evidence>
<gene>
    <name evidence="1" type="ORF">N7G274_003958</name>
</gene>
<dbReference type="EMBL" id="JBEFKJ010000011">
    <property type="protein sequence ID" value="KAL2043651.1"/>
    <property type="molecule type" value="Genomic_DNA"/>
</dbReference>
<organism evidence="1 2">
    <name type="scientific">Stereocaulon virgatum</name>
    <dbReference type="NCBI Taxonomy" id="373712"/>
    <lineage>
        <taxon>Eukaryota</taxon>
        <taxon>Fungi</taxon>
        <taxon>Dikarya</taxon>
        <taxon>Ascomycota</taxon>
        <taxon>Pezizomycotina</taxon>
        <taxon>Lecanoromycetes</taxon>
        <taxon>OSLEUM clade</taxon>
        <taxon>Lecanoromycetidae</taxon>
        <taxon>Lecanorales</taxon>
        <taxon>Lecanorineae</taxon>
        <taxon>Stereocaulaceae</taxon>
        <taxon>Stereocaulon</taxon>
    </lineage>
</organism>
<comment type="caution">
    <text evidence="1">The sequence shown here is derived from an EMBL/GenBank/DDBJ whole genome shotgun (WGS) entry which is preliminary data.</text>
</comment>
<protein>
    <submittedName>
        <fullName evidence="1">Uncharacterized protein</fullName>
    </submittedName>
</protein>
<proteinExistence type="predicted"/>
<accession>A0ABR4AFR4</accession>
<dbReference type="Proteomes" id="UP001590950">
    <property type="component" value="Unassembled WGS sequence"/>
</dbReference>
<sequence length="133" mass="14996">MKNGNHYCEGSIIVPRPEFSECNYRKQVREQLYQQECPGVQLAVRNKGINYFTIHKPCIQHSLRIGVHSVYADAGHTALDRRTRCRSDLLLLLAAEAFTCNAYVYEQMFAHTLQLAFTGGDFALPSTDQGSAL</sequence>
<evidence type="ECO:0000313" key="1">
    <source>
        <dbReference type="EMBL" id="KAL2043651.1"/>
    </source>
</evidence>